<dbReference type="EMBL" id="JAWHQM010000050">
    <property type="protein sequence ID" value="KAK5635238.1"/>
    <property type="molecule type" value="Genomic_DNA"/>
</dbReference>
<reference evidence="2 3" key="1">
    <citation type="submission" date="2023-10" db="EMBL/GenBank/DDBJ databases">
        <title>Draft genome sequence of Xylaria bambusicola isolate GMP-LS, the root and basal stem rot pathogen of sugarcane in Indonesia.</title>
        <authorList>
            <person name="Selvaraj P."/>
            <person name="Muralishankar V."/>
            <person name="Muruganantham S."/>
            <person name="Sp S."/>
            <person name="Haryani S."/>
            <person name="Lau K.J.X."/>
            <person name="Naqvi N.I."/>
        </authorList>
    </citation>
    <scope>NUCLEOTIDE SEQUENCE [LARGE SCALE GENOMIC DNA]</scope>
    <source>
        <strain evidence="2">GMP-LS</strain>
    </source>
</reference>
<proteinExistence type="predicted"/>
<evidence type="ECO:0000313" key="2">
    <source>
        <dbReference type="EMBL" id="KAK5635238.1"/>
    </source>
</evidence>
<sequence>MPALPSTRKQTWSHLRLDRLFITFLVALLVYPSYAYAIPVHTTELSSRNEPSSHKKPAKKSESFTLDFAAAMGIITGAVIIGMAVVCVFAHCWRQIVKCGRRRREKDAAKRRRKLRKDENVWVFPANRGYTMAQLQRLESEPESPSPFEQVCRPGAYAGPCYDTASPAIHKFSDKPPLRARSTTRWDDSTTMLPSWAGADEIKRPASVAYALDRH</sequence>
<keyword evidence="1" id="KW-1133">Transmembrane helix</keyword>
<name>A0AAN7UXD5_9PEZI</name>
<keyword evidence="1" id="KW-0472">Membrane</keyword>
<evidence type="ECO:0000313" key="3">
    <source>
        <dbReference type="Proteomes" id="UP001305414"/>
    </source>
</evidence>
<evidence type="ECO:0000256" key="1">
    <source>
        <dbReference type="SAM" id="Phobius"/>
    </source>
</evidence>
<keyword evidence="3" id="KW-1185">Reference proteome</keyword>
<gene>
    <name evidence="2" type="ORF">RRF57_010950</name>
</gene>
<accession>A0AAN7UXD5</accession>
<evidence type="ECO:0008006" key="4">
    <source>
        <dbReference type="Google" id="ProtNLM"/>
    </source>
</evidence>
<dbReference type="AlphaFoldDB" id="A0AAN7UXD5"/>
<keyword evidence="1" id="KW-0812">Transmembrane</keyword>
<protein>
    <recommendedName>
        <fullName evidence="4">Transmembrane protein</fullName>
    </recommendedName>
</protein>
<comment type="caution">
    <text evidence="2">The sequence shown here is derived from an EMBL/GenBank/DDBJ whole genome shotgun (WGS) entry which is preliminary data.</text>
</comment>
<organism evidence="2 3">
    <name type="scientific">Xylaria bambusicola</name>
    <dbReference type="NCBI Taxonomy" id="326684"/>
    <lineage>
        <taxon>Eukaryota</taxon>
        <taxon>Fungi</taxon>
        <taxon>Dikarya</taxon>
        <taxon>Ascomycota</taxon>
        <taxon>Pezizomycotina</taxon>
        <taxon>Sordariomycetes</taxon>
        <taxon>Xylariomycetidae</taxon>
        <taxon>Xylariales</taxon>
        <taxon>Xylariaceae</taxon>
        <taxon>Xylaria</taxon>
    </lineage>
</organism>
<feature type="transmembrane region" description="Helical" evidence="1">
    <location>
        <begin position="68"/>
        <end position="93"/>
    </location>
</feature>
<dbReference type="Proteomes" id="UP001305414">
    <property type="component" value="Unassembled WGS sequence"/>
</dbReference>